<gene>
    <name evidence="2" type="ORF">IDJ81_00070</name>
</gene>
<dbReference type="Proteomes" id="UP000663637">
    <property type="component" value="Chromosome"/>
</dbReference>
<accession>A0ABX7KBR1</accession>
<organism evidence="2 3">
    <name type="scientific">Tsuneonella flava</name>
    <dbReference type="NCBI Taxonomy" id="2055955"/>
    <lineage>
        <taxon>Bacteria</taxon>
        <taxon>Pseudomonadati</taxon>
        <taxon>Pseudomonadota</taxon>
        <taxon>Alphaproteobacteria</taxon>
        <taxon>Sphingomonadales</taxon>
        <taxon>Erythrobacteraceae</taxon>
        <taxon>Tsuneonella</taxon>
    </lineage>
</organism>
<sequence>MTSRQSLGTVLAFMAMMLPATGLAQKSENLSASENKRYQLWTNCAGHMLFVQMNGKAYGADEAAGATIMRPKIEAYIRRTWPQKDADISGDIDSGFRAAKERAQILAEPSNPNHAGALKFIETCNKIGGFVSLGN</sequence>
<evidence type="ECO:0000313" key="2">
    <source>
        <dbReference type="EMBL" id="QSB44639.1"/>
    </source>
</evidence>
<proteinExistence type="predicted"/>
<dbReference type="RefSeq" id="WP_205442644.1">
    <property type="nucleotide sequence ID" value="NZ_CP061510.1"/>
</dbReference>
<feature type="chain" id="PRO_5047545794" evidence="1">
    <location>
        <begin position="25"/>
        <end position="135"/>
    </location>
</feature>
<dbReference type="EMBL" id="CP061510">
    <property type="protein sequence ID" value="QSB44639.1"/>
    <property type="molecule type" value="Genomic_DNA"/>
</dbReference>
<keyword evidence="1" id="KW-0732">Signal</keyword>
<evidence type="ECO:0000313" key="3">
    <source>
        <dbReference type="Proteomes" id="UP000663637"/>
    </source>
</evidence>
<protein>
    <submittedName>
        <fullName evidence="2">Uncharacterized protein</fullName>
    </submittedName>
</protein>
<keyword evidence="3" id="KW-1185">Reference proteome</keyword>
<evidence type="ECO:0000256" key="1">
    <source>
        <dbReference type="SAM" id="SignalP"/>
    </source>
</evidence>
<feature type="signal peptide" evidence="1">
    <location>
        <begin position="1"/>
        <end position="24"/>
    </location>
</feature>
<name>A0ABX7KBR1_9SPHN</name>
<reference evidence="2 3" key="1">
    <citation type="submission" date="2020-09" db="EMBL/GenBank/DDBJ databases">
        <title>Complete genome sequence of altererythrobacter flavus SS-21NJ, isolated from Dongying oil sludge in Shandong province.</title>
        <authorList>
            <person name="Sun S."/>
            <person name="Zhang Z."/>
        </authorList>
    </citation>
    <scope>NUCLEOTIDE SEQUENCE [LARGE SCALE GENOMIC DNA]</scope>
    <source>
        <strain evidence="2 3">SS-21NJ</strain>
    </source>
</reference>